<name>A0A7J7CKN4_TRIWF</name>
<dbReference type="EMBL" id="JAAARO010000015">
    <property type="protein sequence ID" value="KAF5734599.1"/>
    <property type="molecule type" value="Genomic_DNA"/>
</dbReference>
<accession>A0A7J7CKN4</accession>
<dbReference type="InParanoid" id="A0A7J7CKN4"/>
<protein>
    <submittedName>
        <fullName evidence="1">Uncharacterized protein</fullName>
    </submittedName>
</protein>
<dbReference type="Proteomes" id="UP000593562">
    <property type="component" value="Unassembled WGS sequence"/>
</dbReference>
<proteinExistence type="predicted"/>
<comment type="caution">
    <text evidence="1">The sequence shown here is derived from an EMBL/GenBank/DDBJ whole genome shotgun (WGS) entry which is preliminary data.</text>
</comment>
<reference evidence="1 2" key="1">
    <citation type="journal article" date="2020" name="Nat. Commun.">
        <title>Genome of Tripterygium wilfordii and identification of cytochrome P450 involved in triptolide biosynthesis.</title>
        <authorList>
            <person name="Tu L."/>
            <person name="Su P."/>
            <person name="Zhang Z."/>
            <person name="Gao L."/>
            <person name="Wang J."/>
            <person name="Hu T."/>
            <person name="Zhou J."/>
            <person name="Zhang Y."/>
            <person name="Zhao Y."/>
            <person name="Liu Y."/>
            <person name="Song Y."/>
            <person name="Tong Y."/>
            <person name="Lu Y."/>
            <person name="Yang J."/>
            <person name="Xu C."/>
            <person name="Jia M."/>
            <person name="Peters R.J."/>
            <person name="Huang L."/>
            <person name="Gao W."/>
        </authorList>
    </citation>
    <scope>NUCLEOTIDE SEQUENCE [LARGE SCALE GENOMIC DNA]</scope>
    <source>
        <strain evidence="2">cv. XIE 37</strain>
        <tissue evidence="1">Leaf</tissue>
    </source>
</reference>
<evidence type="ECO:0000313" key="1">
    <source>
        <dbReference type="EMBL" id="KAF5734599.1"/>
    </source>
</evidence>
<organism evidence="1 2">
    <name type="scientific">Tripterygium wilfordii</name>
    <name type="common">Thunder God vine</name>
    <dbReference type="NCBI Taxonomy" id="458696"/>
    <lineage>
        <taxon>Eukaryota</taxon>
        <taxon>Viridiplantae</taxon>
        <taxon>Streptophyta</taxon>
        <taxon>Embryophyta</taxon>
        <taxon>Tracheophyta</taxon>
        <taxon>Spermatophyta</taxon>
        <taxon>Magnoliopsida</taxon>
        <taxon>eudicotyledons</taxon>
        <taxon>Gunneridae</taxon>
        <taxon>Pentapetalae</taxon>
        <taxon>rosids</taxon>
        <taxon>fabids</taxon>
        <taxon>Celastrales</taxon>
        <taxon>Celastraceae</taxon>
        <taxon>Tripterygium</taxon>
    </lineage>
</organism>
<sequence>MDEPSPRLHFTRILPKRGGLEIVFNQQLLPRWCRNHEAGVPCLWYGIRRVLREVDLHPDQRHQCWISLGEQGKAWSKQYESRYHGALSNSNLTGVQRKLEMINELEEWPWTMLNGMAGRLHGMGGHICMAWTGTSLTCFLQPQPTRSIVSILKLSTLILITQPQCVQPHPTGIG</sequence>
<dbReference type="AlphaFoldDB" id="A0A7J7CKN4"/>
<evidence type="ECO:0000313" key="2">
    <source>
        <dbReference type="Proteomes" id="UP000593562"/>
    </source>
</evidence>
<gene>
    <name evidence="1" type="ORF">HS088_TW15G00091</name>
</gene>
<keyword evidence="2" id="KW-1185">Reference proteome</keyword>